<name>A0A8J6AYM3_ELECQ</name>
<reference evidence="2" key="1">
    <citation type="thesis" date="2020" institute="ProQuest LLC" country="789 East Eisenhower Parkway, Ann Arbor, MI, USA">
        <title>Comparative Genomics and Chromosome Evolution.</title>
        <authorList>
            <person name="Mudd A.B."/>
        </authorList>
    </citation>
    <scope>NUCLEOTIDE SEQUENCE</scope>
    <source>
        <strain evidence="2">HN-11 Male</strain>
        <tissue evidence="2">Kidney and liver</tissue>
    </source>
</reference>
<feature type="region of interest" description="Disordered" evidence="1">
    <location>
        <begin position="60"/>
        <end position="88"/>
    </location>
</feature>
<evidence type="ECO:0000256" key="1">
    <source>
        <dbReference type="SAM" id="MobiDB-lite"/>
    </source>
</evidence>
<evidence type="ECO:0000313" key="2">
    <source>
        <dbReference type="EMBL" id="KAG9460502.1"/>
    </source>
</evidence>
<dbReference type="EMBL" id="WNTK01063778">
    <property type="protein sequence ID" value="KAG9460502.1"/>
    <property type="molecule type" value="Genomic_DNA"/>
</dbReference>
<organism evidence="2 3">
    <name type="scientific">Eleutherodactylus coqui</name>
    <name type="common">Puerto Rican coqui</name>
    <dbReference type="NCBI Taxonomy" id="57060"/>
    <lineage>
        <taxon>Eukaryota</taxon>
        <taxon>Metazoa</taxon>
        <taxon>Chordata</taxon>
        <taxon>Craniata</taxon>
        <taxon>Vertebrata</taxon>
        <taxon>Euteleostomi</taxon>
        <taxon>Amphibia</taxon>
        <taxon>Batrachia</taxon>
        <taxon>Anura</taxon>
        <taxon>Neobatrachia</taxon>
        <taxon>Hyloidea</taxon>
        <taxon>Eleutherodactylidae</taxon>
        <taxon>Eleutherodactylinae</taxon>
        <taxon>Eleutherodactylus</taxon>
        <taxon>Eleutherodactylus</taxon>
    </lineage>
</organism>
<feature type="compositionally biased region" description="Basic and acidic residues" evidence="1">
    <location>
        <begin position="60"/>
        <end position="80"/>
    </location>
</feature>
<dbReference type="AlphaFoldDB" id="A0A8J6AYM3"/>
<accession>A0A8J6AYM3</accession>
<dbReference type="Proteomes" id="UP000770717">
    <property type="component" value="Unassembled WGS sequence"/>
</dbReference>
<sequence>MRQGCWAGLLKFLHLPLTENGSRMAAPARSREVTARLRMRRRAVAASRLKRLVLRAEDRTAQARLKEQADSEIRRSHGDGDASNGAGK</sequence>
<protein>
    <submittedName>
        <fullName evidence="2">Uncharacterized protein</fullName>
    </submittedName>
</protein>
<evidence type="ECO:0000313" key="3">
    <source>
        <dbReference type="Proteomes" id="UP000770717"/>
    </source>
</evidence>
<comment type="caution">
    <text evidence="2">The sequence shown here is derived from an EMBL/GenBank/DDBJ whole genome shotgun (WGS) entry which is preliminary data.</text>
</comment>
<keyword evidence="3" id="KW-1185">Reference proteome</keyword>
<proteinExistence type="predicted"/>
<gene>
    <name evidence="2" type="ORF">GDO78_021438</name>
</gene>